<evidence type="ECO:0000313" key="5">
    <source>
        <dbReference type="Proteomes" id="UP000198362"/>
    </source>
</evidence>
<organism evidence="4 5">
    <name type="scientific">Asanoa hainanensis</name>
    <dbReference type="NCBI Taxonomy" id="560556"/>
    <lineage>
        <taxon>Bacteria</taxon>
        <taxon>Bacillati</taxon>
        <taxon>Actinomycetota</taxon>
        <taxon>Actinomycetes</taxon>
        <taxon>Micromonosporales</taxon>
        <taxon>Micromonosporaceae</taxon>
        <taxon>Asanoa</taxon>
    </lineage>
</organism>
<dbReference type="GO" id="GO:0016491">
    <property type="term" value="F:oxidoreductase activity"/>
    <property type="evidence" value="ECO:0007669"/>
    <property type="project" value="UniProtKB-KW"/>
</dbReference>
<dbReference type="FunFam" id="3.40.50.720:FF:000084">
    <property type="entry name" value="Short-chain dehydrogenase reductase"/>
    <property type="match status" value="1"/>
</dbReference>
<dbReference type="PRINTS" id="PR00080">
    <property type="entry name" value="SDRFAMILY"/>
</dbReference>
<dbReference type="SUPFAM" id="SSF51735">
    <property type="entry name" value="NAD(P)-binding Rossmann-fold domains"/>
    <property type="match status" value="1"/>
</dbReference>
<dbReference type="InterPro" id="IPR036291">
    <property type="entry name" value="NAD(P)-bd_dom_sf"/>
</dbReference>
<accession>A0A239GKX1</accession>
<dbReference type="CDD" id="cd05233">
    <property type="entry name" value="SDR_c"/>
    <property type="match status" value="1"/>
</dbReference>
<evidence type="ECO:0000313" key="4">
    <source>
        <dbReference type="EMBL" id="SNS69827.1"/>
    </source>
</evidence>
<dbReference type="AlphaFoldDB" id="A0A239GKX1"/>
<comment type="similarity">
    <text evidence="1 3">Belongs to the short-chain dehydrogenases/reductases (SDR) family.</text>
</comment>
<dbReference type="Pfam" id="PF00106">
    <property type="entry name" value="adh_short"/>
    <property type="match status" value="1"/>
</dbReference>
<dbReference type="EMBL" id="FZPH01000001">
    <property type="protein sequence ID" value="SNS69827.1"/>
    <property type="molecule type" value="Genomic_DNA"/>
</dbReference>
<dbReference type="GO" id="GO:0032787">
    <property type="term" value="P:monocarboxylic acid metabolic process"/>
    <property type="evidence" value="ECO:0007669"/>
    <property type="project" value="UniProtKB-ARBA"/>
</dbReference>
<keyword evidence="5" id="KW-1185">Reference proteome</keyword>
<dbReference type="PANTHER" id="PTHR42879:SF2">
    <property type="entry name" value="3-OXOACYL-[ACYL-CARRIER-PROTEIN] REDUCTASE FABG"/>
    <property type="match status" value="1"/>
</dbReference>
<sequence length="250" mass="25918">MEGRVALVTGASRGIGRVVAQRLSAQGVRVALVARDKPALDEAAADCGGPVLAVPADVTDPAQIESAYATVERTWGPVELLVACAGAGHSARLDRTSDADWQRMLDLNLTAPFRCVRRCVPAMRAAGWGRVVVIASSASHVGEPYIAAYTASKHGVLGLVRSAAAELAGTGVTVNAVAPGYVDTPMTDVTVETIAATTGRSPAEARRLLERKQPIGRLIRPDEVADAVWFCLTNGAVTGQAINVDGGAVQ</sequence>
<dbReference type="PROSITE" id="PS00061">
    <property type="entry name" value="ADH_SHORT"/>
    <property type="match status" value="1"/>
</dbReference>
<evidence type="ECO:0000256" key="3">
    <source>
        <dbReference type="RuleBase" id="RU000363"/>
    </source>
</evidence>
<dbReference type="InterPro" id="IPR050259">
    <property type="entry name" value="SDR"/>
</dbReference>
<dbReference type="RefSeq" id="WP_089244076.1">
    <property type="nucleotide sequence ID" value="NZ_FZPH01000001.1"/>
</dbReference>
<keyword evidence="2" id="KW-0560">Oxidoreductase</keyword>
<dbReference type="InterPro" id="IPR020904">
    <property type="entry name" value="Sc_DH/Rdtase_CS"/>
</dbReference>
<evidence type="ECO:0000256" key="1">
    <source>
        <dbReference type="ARBA" id="ARBA00006484"/>
    </source>
</evidence>
<gene>
    <name evidence="4" type="ORF">SAMN05421812_101458</name>
</gene>
<dbReference type="PRINTS" id="PR00081">
    <property type="entry name" value="GDHRDH"/>
</dbReference>
<name>A0A239GKX1_9ACTN</name>
<evidence type="ECO:0000256" key="2">
    <source>
        <dbReference type="ARBA" id="ARBA00023002"/>
    </source>
</evidence>
<proteinExistence type="inferred from homology"/>
<dbReference type="Gene3D" id="3.40.50.720">
    <property type="entry name" value="NAD(P)-binding Rossmann-like Domain"/>
    <property type="match status" value="1"/>
</dbReference>
<protein>
    <submittedName>
        <fullName evidence="4">Short-chain dehydrogenase</fullName>
    </submittedName>
</protein>
<dbReference type="Proteomes" id="UP000198362">
    <property type="component" value="Unassembled WGS sequence"/>
</dbReference>
<dbReference type="OrthoDB" id="9804774at2"/>
<reference evidence="4 5" key="1">
    <citation type="submission" date="2017-06" db="EMBL/GenBank/DDBJ databases">
        <authorList>
            <person name="Kim H.J."/>
            <person name="Triplett B.A."/>
        </authorList>
    </citation>
    <scope>NUCLEOTIDE SEQUENCE [LARGE SCALE GENOMIC DNA]</scope>
    <source>
        <strain evidence="4 5">CGMCC 4.5593</strain>
    </source>
</reference>
<dbReference type="PANTHER" id="PTHR42879">
    <property type="entry name" value="3-OXOACYL-(ACYL-CARRIER-PROTEIN) REDUCTASE"/>
    <property type="match status" value="1"/>
</dbReference>
<dbReference type="InterPro" id="IPR002347">
    <property type="entry name" value="SDR_fam"/>
</dbReference>